<dbReference type="EMBL" id="CP018800">
    <property type="protein sequence ID" value="ATX82620.1"/>
    <property type="molecule type" value="Genomic_DNA"/>
</dbReference>
<feature type="region of interest" description="Disordered" evidence="3">
    <location>
        <begin position="228"/>
        <end position="301"/>
    </location>
</feature>
<dbReference type="GO" id="GO:0120010">
    <property type="term" value="P:intermembrane phospholipid transfer"/>
    <property type="evidence" value="ECO:0007669"/>
    <property type="project" value="TreeGrafter"/>
</dbReference>
<organism evidence="6 7">
    <name type="scientific">Mariprofundus ferrinatatus</name>
    <dbReference type="NCBI Taxonomy" id="1921087"/>
    <lineage>
        <taxon>Bacteria</taxon>
        <taxon>Pseudomonadati</taxon>
        <taxon>Pseudomonadota</taxon>
        <taxon>Candidatius Mariprofundia</taxon>
        <taxon>Mariprofundales</taxon>
        <taxon>Mariprofundaceae</taxon>
        <taxon>Mariprofundus</taxon>
    </lineage>
</organism>
<comment type="similarity">
    <text evidence="1">Belongs to the MlaA family.</text>
</comment>
<dbReference type="PRINTS" id="PR01805">
    <property type="entry name" value="VACJLIPOPROT"/>
</dbReference>
<evidence type="ECO:0000256" key="3">
    <source>
        <dbReference type="SAM" id="MobiDB-lite"/>
    </source>
</evidence>
<feature type="compositionally biased region" description="Acidic residues" evidence="3">
    <location>
        <begin position="236"/>
        <end position="245"/>
    </location>
</feature>
<feature type="signal peptide" evidence="4">
    <location>
        <begin position="1"/>
        <end position="22"/>
    </location>
</feature>
<dbReference type="PROSITE" id="PS51257">
    <property type="entry name" value="PROKAR_LIPOPROTEIN"/>
    <property type="match status" value="1"/>
</dbReference>
<evidence type="ECO:0000256" key="4">
    <source>
        <dbReference type="SAM" id="SignalP"/>
    </source>
</evidence>
<dbReference type="GO" id="GO:0042834">
    <property type="term" value="F:peptidoglycan binding"/>
    <property type="evidence" value="ECO:0007669"/>
    <property type="project" value="InterPro"/>
</dbReference>
<gene>
    <name evidence="6" type="ORF">Ga0123462_1773</name>
</gene>
<dbReference type="Proteomes" id="UP000231637">
    <property type="component" value="Chromosome"/>
</dbReference>
<dbReference type="PANTHER" id="PTHR30035:SF3">
    <property type="entry name" value="INTERMEMBRANE PHOSPHOLIPID TRANSPORT SYSTEM LIPOPROTEIN MLAA"/>
    <property type="match status" value="1"/>
</dbReference>
<protein>
    <submittedName>
        <fullName evidence="6">ABC-type transporter Mla maintaining outer membrane lipid asymmetry, lipoprotein component MlaA</fullName>
    </submittedName>
</protein>
<dbReference type="RefSeq" id="WP_100265945.1">
    <property type="nucleotide sequence ID" value="NZ_CP018800.1"/>
</dbReference>
<sequence length="385" mass="42713">MNRHPFNLILALLLAALLSACATPQNNYDPIEPVNRVTDKVNDGIDRVTLKPLARGYTAAVPKPMRTAVSNFFENATYLNTVLNDFLQGKGEQGFSDLFRFLVNTTLGAGGLVDVASSMGLERHDEDLGQTLAVWGVGESAYIVYPLLGPNSLRNTPDFITATATDPLFWLSFTMVPAVTIPIAVVKYVDQRAQLLEASDMRDELALDPYIFTREAWRQNRLYLIHDGNPPKAEPLGDDGWEEEDWGSKDDGWQEDEFDRPAESGTESIESAPAADENSAEPENATHPSDKNIDAPAEKEAEPLSGNMFRINLASFRSETAATNALHMLRSRMVDSELETVTIDNQRWYRLHSSELVSGMDAKIKLQDLRSRTGIQTAWLEPVSP</sequence>
<evidence type="ECO:0000256" key="1">
    <source>
        <dbReference type="ARBA" id="ARBA00010634"/>
    </source>
</evidence>
<proteinExistence type="inferred from homology"/>
<evidence type="ECO:0000259" key="5">
    <source>
        <dbReference type="PROSITE" id="PS51724"/>
    </source>
</evidence>
<evidence type="ECO:0000313" key="7">
    <source>
        <dbReference type="Proteomes" id="UP000231637"/>
    </source>
</evidence>
<evidence type="ECO:0000313" key="6">
    <source>
        <dbReference type="EMBL" id="ATX82620.1"/>
    </source>
</evidence>
<dbReference type="Pfam" id="PF04333">
    <property type="entry name" value="MlaA"/>
    <property type="match status" value="1"/>
</dbReference>
<dbReference type="InterPro" id="IPR007730">
    <property type="entry name" value="SPOR-like_dom"/>
</dbReference>
<keyword evidence="6" id="KW-0449">Lipoprotein</keyword>
<evidence type="ECO:0000256" key="2">
    <source>
        <dbReference type="ARBA" id="ARBA00022729"/>
    </source>
</evidence>
<dbReference type="PANTHER" id="PTHR30035">
    <property type="entry name" value="LIPOPROTEIN VACJ-RELATED"/>
    <property type="match status" value="1"/>
</dbReference>
<keyword evidence="7" id="KW-1185">Reference proteome</keyword>
<keyword evidence="2 4" id="KW-0732">Signal</keyword>
<dbReference type="KEGG" id="mfn:Ga0123462_1773"/>
<name>A0A2K8L5M4_9PROT</name>
<feature type="compositionally biased region" description="Basic and acidic residues" evidence="3">
    <location>
        <begin position="288"/>
        <end position="301"/>
    </location>
</feature>
<dbReference type="InterPro" id="IPR007428">
    <property type="entry name" value="MlaA"/>
</dbReference>
<dbReference type="OrthoDB" id="9785326at2"/>
<dbReference type="AlphaFoldDB" id="A0A2K8L5M4"/>
<dbReference type="GO" id="GO:0016020">
    <property type="term" value="C:membrane"/>
    <property type="evidence" value="ECO:0007669"/>
    <property type="project" value="InterPro"/>
</dbReference>
<accession>A0A2K8L5M4</accession>
<feature type="domain" description="SPOR" evidence="5">
    <location>
        <begin position="303"/>
        <end position="382"/>
    </location>
</feature>
<reference evidence="6 7" key="1">
    <citation type="submission" date="2016-12" db="EMBL/GenBank/DDBJ databases">
        <title>Isolation and genomic insights into novel planktonic Zetaproteobacteria from stratified waters of the Chesapeake Bay.</title>
        <authorList>
            <person name="McAllister S.M."/>
            <person name="Kato S."/>
            <person name="Chan C.S."/>
            <person name="Chiu B.K."/>
            <person name="Field E.K."/>
        </authorList>
    </citation>
    <scope>NUCLEOTIDE SEQUENCE [LARGE SCALE GENOMIC DNA]</scope>
    <source>
        <strain evidence="6 7">CP-8</strain>
    </source>
</reference>
<dbReference type="PROSITE" id="PS51724">
    <property type="entry name" value="SPOR"/>
    <property type="match status" value="1"/>
</dbReference>
<feature type="chain" id="PRO_5014894531" evidence="4">
    <location>
        <begin position="23"/>
        <end position="385"/>
    </location>
</feature>